<dbReference type="GO" id="GO:0003924">
    <property type="term" value="F:GTPase activity"/>
    <property type="evidence" value="ECO:0007669"/>
    <property type="project" value="InterPro"/>
</dbReference>
<evidence type="ECO:0000256" key="7">
    <source>
        <dbReference type="ARBA" id="ARBA00022989"/>
    </source>
</evidence>
<sequence>MAELESGQGIRVVTPSDHTFTLDEEALSKLLLREDIKDRSVVVVSVAGAFRKGKSFLLDFFLRYLHHKYHVKDSGDWLGGEDAPLKGFSWRGGSERDTTGLLLWSQPFLTTLDNGEKVVILLMDTQGTFDSESTVKDNATVFALSTMLSSVQIYNLSQNIEEDDLQHLQLFTDYGRLAQQSASGKPFQRLQLLVRDWSFPYEHPYGADGGASLLEKRLEIHEGQHVELQSIRRHIAACFEELACFLMPHPGLNVATNPNFDGKVSDISPEFQTSLRQLVPMLLAPENLVLKKIAEQQLKAKDLFLYFKAYMTIFNGTELPEPKSILAATAEANNLSAVSEARDVYEYLMEEEVGGSKPFLDPGRLQQQHQRARDKALHAFHNKRKMGGDELEASYQEKLIKEIEEQYEQYRANNQAKNIFRIAGTPTVLVVLALLGFLLSSLAANLGVQTLVAIGESIAVGSLAALAVWMYTRISGNLRDIGVQIDGVADTIRNYITRQAIGTASRQLTTGENYKND</sequence>
<evidence type="ECO:0000256" key="2">
    <source>
        <dbReference type="ARBA" id="ARBA00022692"/>
    </source>
</evidence>
<protein>
    <recommendedName>
        <fullName evidence="13">GB1/RHD3-type G domain-containing protein</fullName>
    </recommendedName>
</protein>
<dbReference type="Pfam" id="PF02841">
    <property type="entry name" value="GBP_C"/>
    <property type="match status" value="1"/>
</dbReference>
<evidence type="ECO:0000256" key="3">
    <source>
        <dbReference type="ARBA" id="ARBA00022741"/>
    </source>
</evidence>
<keyword evidence="3" id="KW-0547">Nucleotide-binding</keyword>
<keyword evidence="7 12" id="KW-1133">Transmembrane helix</keyword>
<dbReference type="InterPro" id="IPR003191">
    <property type="entry name" value="Guanylate-bd/ATL_C"/>
</dbReference>
<dbReference type="PANTHER" id="PTHR10751">
    <property type="entry name" value="GUANYLATE BINDING PROTEIN"/>
    <property type="match status" value="1"/>
</dbReference>
<keyword evidence="2 12" id="KW-0812">Transmembrane</keyword>
<comment type="caution">
    <text evidence="14">The sequence shown here is derived from an EMBL/GenBank/DDBJ whole genome shotgun (WGS) entry which is preliminary data.</text>
</comment>
<dbReference type="AlphaFoldDB" id="A0A821T6V8"/>
<dbReference type="FunFam" id="3.40.50.300:FF:004169">
    <property type="entry name" value="Atlastin 3"/>
    <property type="match status" value="1"/>
</dbReference>
<keyword evidence="15" id="KW-1185">Reference proteome</keyword>
<keyword evidence="5" id="KW-0256">Endoplasmic reticulum</keyword>
<feature type="transmembrane region" description="Helical" evidence="12">
    <location>
        <begin position="419"/>
        <end position="439"/>
    </location>
</feature>
<dbReference type="CDD" id="cd01851">
    <property type="entry name" value="GBP"/>
    <property type="match status" value="1"/>
</dbReference>
<name>A0A821T6V8_9NEOP</name>
<dbReference type="FunFam" id="1.20.58.420:FF:000001">
    <property type="entry name" value="Atlastin-1 isoform 1"/>
    <property type="match status" value="1"/>
</dbReference>
<evidence type="ECO:0000313" key="14">
    <source>
        <dbReference type="EMBL" id="CAF4866630.1"/>
    </source>
</evidence>
<dbReference type="GO" id="GO:0005525">
    <property type="term" value="F:GTP binding"/>
    <property type="evidence" value="ECO:0007669"/>
    <property type="project" value="UniProtKB-KW"/>
</dbReference>
<dbReference type="Proteomes" id="UP000663880">
    <property type="component" value="Unassembled WGS sequence"/>
</dbReference>
<comment type="catalytic activity">
    <reaction evidence="10">
        <text>GTP + H2O = GDP + phosphate + H(+)</text>
        <dbReference type="Rhea" id="RHEA:19669"/>
        <dbReference type="ChEBI" id="CHEBI:15377"/>
        <dbReference type="ChEBI" id="CHEBI:15378"/>
        <dbReference type="ChEBI" id="CHEBI:37565"/>
        <dbReference type="ChEBI" id="CHEBI:43474"/>
        <dbReference type="ChEBI" id="CHEBI:58189"/>
    </reaction>
    <physiologicalReaction direction="left-to-right" evidence="10">
        <dbReference type="Rhea" id="RHEA:19670"/>
    </physiologicalReaction>
</comment>
<dbReference type="InterPro" id="IPR030386">
    <property type="entry name" value="G_GB1_RHD3_dom"/>
</dbReference>
<reference evidence="14" key="1">
    <citation type="submission" date="2021-02" db="EMBL/GenBank/DDBJ databases">
        <authorList>
            <person name="Steward A R."/>
        </authorList>
    </citation>
    <scope>NUCLEOTIDE SEQUENCE</scope>
</reference>
<keyword evidence="4" id="KW-0378">Hydrolase</keyword>
<evidence type="ECO:0000259" key="13">
    <source>
        <dbReference type="PROSITE" id="PS51715"/>
    </source>
</evidence>
<evidence type="ECO:0000256" key="9">
    <source>
        <dbReference type="ARBA" id="ARBA00023136"/>
    </source>
</evidence>
<evidence type="ECO:0000256" key="4">
    <source>
        <dbReference type="ARBA" id="ARBA00022801"/>
    </source>
</evidence>
<dbReference type="InterPro" id="IPR015894">
    <property type="entry name" value="Guanylate-bd_N"/>
</dbReference>
<organism evidence="14 15">
    <name type="scientific">Pieris macdunnoughi</name>
    <dbReference type="NCBI Taxonomy" id="345717"/>
    <lineage>
        <taxon>Eukaryota</taxon>
        <taxon>Metazoa</taxon>
        <taxon>Ecdysozoa</taxon>
        <taxon>Arthropoda</taxon>
        <taxon>Hexapoda</taxon>
        <taxon>Insecta</taxon>
        <taxon>Pterygota</taxon>
        <taxon>Neoptera</taxon>
        <taxon>Endopterygota</taxon>
        <taxon>Lepidoptera</taxon>
        <taxon>Glossata</taxon>
        <taxon>Ditrysia</taxon>
        <taxon>Papilionoidea</taxon>
        <taxon>Pieridae</taxon>
        <taxon>Pierinae</taxon>
        <taxon>Pieris</taxon>
    </lineage>
</organism>
<dbReference type="SUPFAM" id="SSF48340">
    <property type="entry name" value="Interferon-induced guanylate-binding protein 1 (GBP1), C-terminal domain"/>
    <property type="match status" value="1"/>
</dbReference>
<keyword evidence="6" id="KW-0460">Magnesium</keyword>
<keyword evidence="9 12" id="KW-0472">Membrane</keyword>
<dbReference type="EMBL" id="CAJOBZ010000022">
    <property type="protein sequence ID" value="CAF4866630.1"/>
    <property type="molecule type" value="Genomic_DNA"/>
</dbReference>
<dbReference type="InterPro" id="IPR027417">
    <property type="entry name" value="P-loop_NTPase"/>
</dbReference>
<comment type="subcellular location">
    <subcellularLocation>
        <location evidence="1">Endoplasmic reticulum membrane</location>
        <topology evidence="1">Multi-pass membrane protein</topology>
    </subcellularLocation>
</comment>
<keyword evidence="8" id="KW-0342">GTP-binding</keyword>
<dbReference type="OrthoDB" id="7788754at2759"/>
<dbReference type="Pfam" id="PF02263">
    <property type="entry name" value="GBP"/>
    <property type="match status" value="1"/>
</dbReference>
<dbReference type="Gene3D" id="3.40.50.300">
    <property type="entry name" value="P-loop containing nucleotide triphosphate hydrolases"/>
    <property type="match status" value="1"/>
</dbReference>
<dbReference type="PROSITE" id="PS51715">
    <property type="entry name" value="G_GB1_RHD3"/>
    <property type="match status" value="1"/>
</dbReference>
<evidence type="ECO:0000256" key="12">
    <source>
        <dbReference type="SAM" id="Phobius"/>
    </source>
</evidence>
<evidence type="ECO:0000313" key="15">
    <source>
        <dbReference type="Proteomes" id="UP000663880"/>
    </source>
</evidence>
<dbReference type="GO" id="GO:0005789">
    <property type="term" value="C:endoplasmic reticulum membrane"/>
    <property type="evidence" value="ECO:0007669"/>
    <property type="project" value="UniProtKB-SubCell"/>
</dbReference>
<comment type="similarity">
    <text evidence="11">Belongs to the TRAFAC class dynamin-like GTPase superfamily. GB1/RHD3 GTPase family.</text>
</comment>
<dbReference type="SUPFAM" id="SSF52540">
    <property type="entry name" value="P-loop containing nucleoside triphosphate hydrolases"/>
    <property type="match status" value="1"/>
</dbReference>
<accession>A0A821T6V8</accession>
<proteinExistence type="inferred from homology"/>
<evidence type="ECO:0000256" key="6">
    <source>
        <dbReference type="ARBA" id="ARBA00022842"/>
    </source>
</evidence>
<gene>
    <name evidence="14" type="ORF">PMACD_LOCUS8385</name>
</gene>
<evidence type="ECO:0000256" key="11">
    <source>
        <dbReference type="PROSITE-ProRule" id="PRU01052"/>
    </source>
</evidence>
<evidence type="ECO:0000256" key="5">
    <source>
        <dbReference type="ARBA" id="ARBA00022824"/>
    </source>
</evidence>
<evidence type="ECO:0000256" key="8">
    <source>
        <dbReference type="ARBA" id="ARBA00023134"/>
    </source>
</evidence>
<evidence type="ECO:0000256" key="1">
    <source>
        <dbReference type="ARBA" id="ARBA00004477"/>
    </source>
</evidence>
<dbReference type="Gene3D" id="1.20.58.420">
    <property type="entry name" value="AHSP"/>
    <property type="match status" value="1"/>
</dbReference>
<dbReference type="InterPro" id="IPR036543">
    <property type="entry name" value="Guanylate-bd_C_sf"/>
</dbReference>
<evidence type="ECO:0000256" key="10">
    <source>
        <dbReference type="ARBA" id="ARBA00049117"/>
    </source>
</evidence>
<feature type="transmembrane region" description="Helical" evidence="12">
    <location>
        <begin position="451"/>
        <end position="471"/>
    </location>
</feature>
<feature type="domain" description="GB1/RHD3-type G" evidence="13">
    <location>
        <begin position="38"/>
        <end position="287"/>
    </location>
</feature>